<evidence type="ECO:0000313" key="2">
    <source>
        <dbReference type="Proteomes" id="UP000261222"/>
    </source>
</evidence>
<organism evidence="1 2">
    <name type="scientific">Blautia obeum</name>
    <dbReference type="NCBI Taxonomy" id="40520"/>
    <lineage>
        <taxon>Bacteria</taxon>
        <taxon>Bacillati</taxon>
        <taxon>Bacillota</taxon>
        <taxon>Clostridia</taxon>
        <taxon>Lachnospirales</taxon>
        <taxon>Lachnospiraceae</taxon>
        <taxon>Blautia</taxon>
    </lineage>
</organism>
<sequence length="103" mass="12385">MCKYTKGSWLVHTMFINDWYYKDSSKELHKTDVVMFFITHKFFHNNRPGKPLPGHSSFISPYFGGFFYFTGYNIIDIRVQKNVLKEMHCENMWHAIIQIINKE</sequence>
<evidence type="ECO:0000313" key="1">
    <source>
        <dbReference type="EMBL" id="RGN02519.1"/>
    </source>
</evidence>
<name>A0A3E5A287_9FIRM</name>
<dbReference type="Proteomes" id="UP000261222">
    <property type="component" value="Unassembled WGS sequence"/>
</dbReference>
<dbReference type="EMBL" id="QSUB01000008">
    <property type="protein sequence ID" value="RGN02519.1"/>
    <property type="molecule type" value="Genomic_DNA"/>
</dbReference>
<gene>
    <name evidence="1" type="ORF">DXB81_15445</name>
</gene>
<reference evidence="1 2" key="1">
    <citation type="submission" date="2018-08" db="EMBL/GenBank/DDBJ databases">
        <title>A genome reference for cultivated species of the human gut microbiota.</title>
        <authorList>
            <person name="Zou Y."/>
            <person name="Xue W."/>
            <person name="Luo G."/>
        </authorList>
    </citation>
    <scope>NUCLEOTIDE SEQUENCE [LARGE SCALE GENOMIC DNA]</scope>
    <source>
        <strain evidence="1 2">OM06-11AA</strain>
    </source>
</reference>
<dbReference type="AlphaFoldDB" id="A0A3E5A287"/>
<proteinExistence type="predicted"/>
<accession>A0A3E5A287</accession>
<protein>
    <submittedName>
        <fullName evidence="1">Uncharacterized protein</fullName>
    </submittedName>
</protein>
<comment type="caution">
    <text evidence="1">The sequence shown here is derived from an EMBL/GenBank/DDBJ whole genome shotgun (WGS) entry which is preliminary data.</text>
</comment>